<dbReference type="EMBL" id="JAMKFB020000006">
    <property type="protein sequence ID" value="KAL0190913.1"/>
    <property type="molecule type" value="Genomic_DNA"/>
</dbReference>
<proteinExistence type="predicted"/>
<protein>
    <submittedName>
        <fullName evidence="2">Uncharacterized protein</fullName>
    </submittedName>
</protein>
<evidence type="ECO:0000313" key="3">
    <source>
        <dbReference type="Proteomes" id="UP001529510"/>
    </source>
</evidence>
<feature type="non-terminal residue" evidence="2">
    <location>
        <position position="59"/>
    </location>
</feature>
<feature type="compositionally biased region" description="Basic and acidic residues" evidence="1">
    <location>
        <begin position="1"/>
        <end position="12"/>
    </location>
</feature>
<organism evidence="2 3">
    <name type="scientific">Cirrhinus mrigala</name>
    <name type="common">Mrigala</name>
    <dbReference type="NCBI Taxonomy" id="683832"/>
    <lineage>
        <taxon>Eukaryota</taxon>
        <taxon>Metazoa</taxon>
        <taxon>Chordata</taxon>
        <taxon>Craniata</taxon>
        <taxon>Vertebrata</taxon>
        <taxon>Euteleostomi</taxon>
        <taxon>Actinopterygii</taxon>
        <taxon>Neopterygii</taxon>
        <taxon>Teleostei</taxon>
        <taxon>Ostariophysi</taxon>
        <taxon>Cypriniformes</taxon>
        <taxon>Cyprinidae</taxon>
        <taxon>Labeoninae</taxon>
        <taxon>Labeonini</taxon>
        <taxon>Cirrhinus</taxon>
    </lineage>
</organism>
<accession>A0ABD0QXE4</accession>
<sequence>MYNRSETSDHSTRSSASLNEEQFEDYGEGEDGDYTPSSPCPDDEIRINGCSDLGSSVSS</sequence>
<evidence type="ECO:0000256" key="1">
    <source>
        <dbReference type="SAM" id="MobiDB-lite"/>
    </source>
</evidence>
<dbReference type="AlphaFoldDB" id="A0ABD0QXE4"/>
<name>A0ABD0QXE4_CIRMR</name>
<comment type="caution">
    <text evidence="2">The sequence shown here is derived from an EMBL/GenBank/DDBJ whole genome shotgun (WGS) entry which is preliminary data.</text>
</comment>
<dbReference type="Proteomes" id="UP001529510">
    <property type="component" value="Unassembled WGS sequence"/>
</dbReference>
<keyword evidence="3" id="KW-1185">Reference proteome</keyword>
<feature type="region of interest" description="Disordered" evidence="1">
    <location>
        <begin position="1"/>
        <end position="59"/>
    </location>
</feature>
<feature type="compositionally biased region" description="Acidic residues" evidence="1">
    <location>
        <begin position="21"/>
        <end position="33"/>
    </location>
</feature>
<gene>
    <name evidence="2" type="ORF">M9458_013611</name>
</gene>
<reference evidence="2 3" key="1">
    <citation type="submission" date="2024-05" db="EMBL/GenBank/DDBJ databases">
        <title>Genome sequencing and assembly of Indian major carp, Cirrhinus mrigala (Hamilton, 1822).</title>
        <authorList>
            <person name="Mohindra V."/>
            <person name="Chowdhury L.M."/>
            <person name="Lal K."/>
            <person name="Jena J.K."/>
        </authorList>
    </citation>
    <scope>NUCLEOTIDE SEQUENCE [LARGE SCALE GENOMIC DNA]</scope>
    <source>
        <strain evidence="2">CM1030</strain>
        <tissue evidence="2">Blood</tissue>
    </source>
</reference>
<evidence type="ECO:0000313" key="2">
    <source>
        <dbReference type="EMBL" id="KAL0190913.1"/>
    </source>
</evidence>